<evidence type="ECO:0000313" key="2">
    <source>
        <dbReference type="Proteomes" id="UP000241421"/>
    </source>
</evidence>
<dbReference type="OrthoDB" id="181472at2"/>
<dbReference type="Gene3D" id="1.50.10.10">
    <property type="match status" value="1"/>
</dbReference>
<dbReference type="PIRSF" id="PIRSF028846">
    <property type="entry name" value="UCP028846"/>
    <property type="match status" value="1"/>
</dbReference>
<dbReference type="EMBL" id="PXWF02000279">
    <property type="protein sequence ID" value="PWF43611.1"/>
    <property type="molecule type" value="Genomic_DNA"/>
</dbReference>
<organism evidence="1 2">
    <name type="scientific">Massilia glaciei</name>
    <dbReference type="NCBI Taxonomy" id="1524097"/>
    <lineage>
        <taxon>Bacteria</taxon>
        <taxon>Pseudomonadati</taxon>
        <taxon>Pseudomonadota</taxon>
        <taxon>Betaproteobacteria</taxon>
        <taxon>Burkholderiales</taxon>
        <taxon>Oxalobacteraceae</taxon>
        <taxon>Telluria group</taxon>
        <taxon>Massilia</taxon>
    </lineage>
</organism>
<dbReference type="GO" id="GO:0005975">
    <property type="term" value="P:carbohydrate metabolic process"/>
    <property type="evidence" value="ECO:0007669"/>
    <property type="project" value="InterPro"/>
</dbReference>
<dbReference type="InterPro" id="IPR012341">
    <property type="entry name" value="6hp_glycosidase-like_sf"/>
</dbReference>
<keyword evidence="2" id="KW-1185">Reference proteome</keyword>
<dbReference type="InterPro" id="IPR008928">
    <property type="entry name" value="6-hairpin_glycosidase_sf"/>
</dbReference>
<dbReference type="GO" id="GO:0016787">
    <property type="term" value="F:hydrolase activity"/>
    <property type="evidence" value="ECO:0007669"/>
    <property type="project" value="UniProtKB-KW"/>
</dbReference>
<dbReference type="Proteomes" id="UP000241421">
    <property type="component" value="Unassembled WGS sequence"/>
</dbReference>
<dbReference type="SMART" id="SM01149">
    <property type="entry name" value="DUF1237"/>
    <property type="match status" value="1"/>
</dbReference>
<dbReference type="PANTHER" id="PTHR31047">
    <property type="entry name" value="MEIOTICALLY UP-REGULATED GENE 157 PROTEIN"/>
    <property type="match status" value="1"/>
</dbReference>
<protein>
    <submittedName>
        <fullName evidence="1">Glycoside hydrolase family 125 protein</fullName>
    </submittedName>
</protein>
<dbReference type="SUPFAM" id="SSF48208">
    <property type="entry name" value="Six-hairpin glycosidases"/>
    <property type="match status" value="1"/>
</dbReference>
<dbReference type="InterPro" id="IPR008313">
    <property type="entry name" value="GH125"/>
</dbReference>
<keyword evidence="1" id="KW-0378">Hydrolase</keyword>
<sequence>MRRSADPACVACRAQPTTRTGHTLNTRRQFIQGTVAPLALSALGPALAAHAFDSALKPAPTGPGLLVSQRPPVAQRKFVSAAVEQTIVAAKARIADPETAWLFENCFPNTLDTTVTTRVVEGRPDTYVITGDIDAMWLRDSAAQVWPYLPLMKQDAALQSMIAGVVNRQARCVLLDPYANAFYDNPDKVSYHKDDLPKMKPGVHERKWEVDSLCYVIRLAHGYWKQGGDVTCFDAQWLEAMKLIVATFRNQQRKTGDGDYKFKHKTMWPSDTAAGSGTGHPVAPVGLIASVFRPSDDGTVFPFLIPSNYFAANSLRQLGAMVRALYRDPAFPADCLSLAAEVERALQKHAVIEHKTHGRILAYEVDGYGSHYLIDDSNVPSLISMAYPGAIGVNDPLYRSTRKFLFNAANQPYYVKGRAAEGTSGPHAGRDMIWPMGIIIRAMTTNDDAEIKRCLKMLAATHAGTGFMHEAFHKDDPAKFTRKWFAWANTLYGEMILRLLESKPHLLG</sequence>
<dbReference type="InterPro" id="IPR006311">
    <property type="entry name" value="TAT_signal"/>
</dbReference>
<gene>
    <name evidence="1" type="ORF">C7C56_020975</name>
</gene>
<reference evidence="1 2" key="1">
    <citation type="submission" date="2018-04" db="EMBL/GenBank/DDBJ databases">
        <title>Massilia violaceinigra sp. nov., a novel purple-pigmented bacterium isolated from Tianshan glacier, Xinjiang, China.</title>
        <authorList>
            <person name="Wang H."/>
        </authorList>
    </citation>
    <scope>NUCLEOTIDE SEQUENCE [LARGE SCALE GENOMIC DNA]</scope>
    <source>
        <strain evidence="1 2">B448-2</strain>
    </source>
</reference>
<proteinExistence type="predicted"/>
<dbReference type="PANTHER" id="PTHR31047:SF0">
    <property type="entry name" value="MEIOTICALLY UP-REGULATED GENE 157 PROTEIN"/>
    <property type="match status" value="1"/>
</dbReference>
<dbReference type="PROSITE" id="PS51318">
    <property type="entry name" value="TAT"/>
    <property type="match status" value="1"/>
</dbReference>
<accession>A0A2U2HFV5</accession>
<dbReference type="AlphaFoldDB" id="A0A2U2HFV5"/>
<comment type="caution">
    <text evidence="1">The sequence shown here is derived from an EMBL/GenBank/DDBJ whole genome shotgun (WGS) entry which is preliminary data.</text>
</comment>
<name>A0A2U2HFV5_9BURK</name>
<evidence type="ECO:0000313" key="1">
    <source>
        <dbReference type="EMBL" id="PWF43611.1"/>
    </source>
</evidence>
<dbReference type="Pfam" id="PF06824">
    <property type="entry name" value="Glyco_hydro_125"/>
    <property type="match status" value="1"/>
</dbReference>